<dbReference type="Proteomes" id="UP000007305">
    <property type="component" value="Chromosome 2"/>
</dbReference>
<dbReference type="Gramene" id="Zm00001eb101210_T001">
    <property type="protein sequence ID" value="Zm00001eb101210_P001"/>
    <property type="gene ID" value="Zm00001eb101210"/>
</dbReference>
<dbReference type="PaxDb" id="4577-AC190771.2_FGP003"/>
<keyword evidence="4" id="KW-1185">Reference proteome</keyword>
<organism evidence="2">
    <name type="scientific">Zea mays</name>
    <name type="common">Maize</name>
    <dbReference type="NCBI Taxonomy" id="4577"/>
    <lineage>
        <taxon>Eukaryota</taxon>
        <taxon>Viridiplantae</taxon>
        <taxon>Streptophyta</taxon>
        <taxon>Embryophyta</taxon>
        <taxon>Tracheophyta</taxon>
        <taxon>Spermatophyta</taxon>
        <taxon>Magnoliopsida</taxon>
        <taxon>Liliopsida</taxon>
        <taxon>Poales</taxon>
        <taxon>Poaceae</taxon>
        <taxon>PACMAD clade</taxon>
        <taxon>Panicoideae</taxon>
        <taxon>Andropogonodae</taxon>
        <taxon>Andropogoneae</taxon>
        <taxon>Tripsacinae</taxon>
        <taxon>Zea</taxon>
    </lineage>
</organism>
<reference evidence="3" key="3">
    <citation type="submission" date="2021-05" db="UniProtKB">
        <authorList>
            <consortium name="EnsemblPlants"/>
        </authorList>
    </citation>
    <scope>IDENTIFICATION</scope>
    <source>
        <strain evidence="3">cv. B73</strain>
    </source>
</reference>
<sequence>MASTLPVRTHKHTGHGMAPLQRDRCLQGRSTTMAGLRRQPRHAWSGGGPTQRGSTNADADDSARPASPAVAASSSTDQLRAQADRGSLLGERLGLPHHRLAMARTCSDIDLQKWLAHAVIRTMKYKYKNGSVFNIPLPENHTDQASECSKCPT</sequence>
<protein>
    <submittedName>
        <fullName evidence="2 3">Uncharacterized protein</fullName>
    </submittedName>
</protein>
<dbReference type="AlphaFoldDB" id="A0A1D6ERN0"/>
<evidence type="ECO:0000256" key="1">
    <source>
        <dbReference type="SAM" id="MobiDB-lite"/>
    </source>
</evidence>
<dbReference type="EnsemblPlants" id="Zm00001eb101210_T001">
    <property type="protein sequence ID" value="Zm00001eb101210_P001"/>
    <property type="gene ID" value="Zm00001eb101210"/>
</dbReference>
<name>A0A1D6ERN0_MAIZE</name>
<dbReference type="eggNOG" id="ENOG502R4U9">
    <property type="taxonomic scope" value="Eukaryota"/>
</dbReference>
<dbReference type="OMA" id="TDQASEC"/>
<evidence type="ECO:0000313" key="3">
    <source>
        <dbReference type="EnsemblPlants" id="Zm00001eb101210_P001"/>
    </source>
</evidence>
<evidence type="ECO:0000313" key="4">
    <source>
        <dbReference type="Proteomes" id="UP000007305"/>
    </source>
</evidence>
<feature type="compositionally biased region" description="Low complexity" evidence="1">
    <location>
        <begin position="64"/>
        <end position="75"/>
    </location>
</feature>
<evidence type="ECO:0000313" key="2">
    <source>
        <dbReference type="EMBL" id="ONM22394.1"/>
    </source>
</evidence>
<proteinExistence type="predicted"/>
<gene>
    <name evidence="2" type="ORF">ZEAMMB73_Zm00001d005942</name>
</gene>
<dbReference type="EMBL" id="CM007648">
    <property type="protein sequence ID" value="ONM22394.1"/>
    <property type="molecule type" value="Genomic_DNA"/>
</dbReference>
<reference evidence="3" key="2">
    <citation type="submission" date="2019-07" db="EMBL/GenBank/DDBJ databases">
        <authorList>
            <person name="Seetharam A."/>
            <person name="Woodhouse M."/>
            <person name="Cannon E."/>
        </authorList>
    </citation>
    <scope>NUCLEOTIDE SEQUENCE [LARGE SCALE GENOMIC DNA]</scope>
    <source>
        <strain evidence="3">cv. B73</strain>
    </source>
</reference>
<reference evidence="2 4" key="1">
    <citation type="submission" date="2015-12" db="EMBL/GenBank/DDBJ databases">
        <title>Update maize B73 reference genome by single molecule sequencing technologies.</title>
        <authorList>
            <consortium name="Maize Genome Sequencing Project"/>
            <person name="Ware D."/>
        </authorList>
    </citation>
    <scope>NUCLEOTIDE SEQUENCE [LARGE SCALE GENOMIC DNA]</scope>
    <source>
        <strain evidence="4">cv. B73</strain>
        <tissue evidence="2">Seedling</tissue>
    </source>
</reference>
<accession>A0A1D6ERN0</accession>
<feature type="region of interest" description="Disordered" evidence="1">
    <location>
        <begin position="1"/>
        <end position="83"/>
    </location>
</feature>